<protein>
    <submittedName>
        <fullName evidence="1">MFS transporter</fullName>
    </submittedName>
</protein>
<comment type="caution">
    <text evidence="1">The sequence shown here is derived from an EMBL/GenBank/DDBJ whole genome shotgun (WGS) entry which is preliminary data.</text>
</comment>
<dbReference type="EMBL" id="JAJBZT010000004">
    <property type="protein sequence ID" value="MCB6183791.1"/>
    <property type="molecule type" value="Genomic_DNA"/>
</dbReference>
<sequence length="192" mass="21459">MTTIVVVRKHNQMVIAADSQSTFGETRISSGLDAAWNKIFSIKGSYMGISGSAAHDLVMQQLLKKQKSLALGSRSEIFETFRKLHPKLKDDFFLNPKEEEDDPYESNHMSILLANPKGIFGVFSMREVYEYTRFWAIGSGREFAIGAMNAVYDQCETAEEIAKIGVEAGCMFDINSSLPMTLYSVTSESESR</sequence>
<dbReference type="Gene3D" id="3.60.20.10">
    <property type="entry name" value="Glutamine Phosphoribosylpyrophosphate, subunit 1, domain 1"/>
    <property type="match status" value="1"/>
</dbReference>
<dbReference type="PANTHER" id="PTHR32194:SF0">
    <property type="entry name" value="ATP-DEPENDENT PROTEASE SUBUNIT HSLV"/>
    <property type="match status" value="1"/>
</dbReference>
<dbReference type="RefSeq" id="WP_227180561.1">
    <property type="nucleotide sequence ID" value="NZ_JAJBZT010000004.1"/>
</dbReference>
<dbReference type="PANTHER" id="PTHR32194">
    <property type="entry name" value="METALLOPROTEASE TLDD"/>
    <property type="match status" value="1"/>
</dbReference>
<dbReference type="SUPFAM" id="SSF56235">
    <property type="entry name" value="N-terminal nucleophile aminohydrolases (Ntn hydrolases)"/>
    <property type="match status" value="1"/>
</dbReference>
<evidence type="ECO:0000313" key="2">
    <source>
        <dbReference type="Proteomes" id="UP001165395"/>
    </source>
</evidence>
<dbReference type="Proteomes" id="UP001165395">
    <property type="component" value="Unassembled WGS sequence"/>
</dbReference>
<proteinExistence type="predicted"/>
<dbReference type="InterPro" id="IPR029055">
    <property type="entry name" value="Ntn_hydrolases_N"/>
</dbReference>
<reference evidence="1" key="1">
    <citation type="submission" date="2021-10" db="EMBL/GenBank/DDBJ databases">
        <title>The complete genome sequence of Leeia sp. TBRC 13508.</title>
        <authorList>
            <person name="Charoenyingcharoen P."/>
            <person name="Yukphan P."/>
        </authorList>
    </citation>
    <scope>NUCLEOTIDE SEQUENCE</scope>
    <source>
        <strain evidence="1">TBRC 13508</strain>
    </source>
</reference>
<gene>
    <name evidence="1" type="ORF">LIN78_09555</name>
</gene>
<organism evidence="1 2">
    <name type="scientific">Leeia speluncae</name>
    <dbReference type="NCBI Taxonomy" id="2884804"/>
    <lineage>
        <taxon>Bacteria</taxon>
        <taxon>Pseudomonadati</taxon>
        <taxon>Pseudomonadota</taxon>
        <taxon>Betaproteobacteria</taxon>
        <taxon>Neisseriales</taxon>
        <taxon>Leeiaceae</taxon>
        <taxon>Leeia</taxon>
    </lineage>
</organism>
<accession>A0ABS8D728</accession>
<dbReference type="InterPro" id="IPR023333">
    <property type="entry name" value="Proteasome_suB-type"/>
</dbReference>
<evidence type="ECO:0000313" key="1">
    <source>
        <dbReference type="EMBL" id="MCB6183791.1"/>
    </source>
</evidence>
<dbReference type="CDD" id="cd01906">
    <property type="entry name" value="proteasome_protease_HslV"/>
    <property type="match status" value="1"/>
</dbReference>
<name>A0ABS8D728_9NEIS</name>
<keyword evidence="2" id="KW-1185">Reference proteome</keyword>